<dbReference type="EMBL" id="CM026429">
    <property type="protein sequence ID" value="KAG0563773.1"/>
    <property type="molecule type" value="Genomic_DNA"/>
</dbReference>
<dbReference type="Gene3D" id="3.30.200.20">
    <property type="entry name" value="Phosphorylase Kinase, domain 1"/>
    <property type="match status" value="1"/>
</dbReference>
<evidence type="ECO:0000259" key="14">
    <source>
        <dbReference type="PROSITE" id="PS50011"/>
    </source>
</evidence>
<dbReference type="InterPro" id="IPR050994">
    <property type="entry name" value="At_inactive_RLKs"/>
</dbReference>
<evidence type="ECO:0000256" key="2">
    <source>
        <dbReference type="ARBA" id="ARBA00022614"/>
    </source>
</evidence>
<evidence type="ECO:0000313" key="15">
    <source>
        <dbReference type="EMBL" id="KAG0563773.1"/>
    </source>
</evidence>
<evidence type="ECO:0000256" key="6">
    <source>
        <dbReference type="ARBA" id="ARBA00022741"/>
    </source>
</evidence>
<feature type="signal peptide" evidence="13">
    <location>
        <begin position="1"/>
        <end position="32"/>
    </location>
</feature>
<keyword evidence="6" id="KW-0547">Nucleotide-binding</keyword>
<evidence type="ECO:0000256" key="11">
    <source>
        <dbReference type="SAM" id="MobiDB-lite"/>
    </source>
</evidence>
<evidence type="ECO:0000313" key="16">
    <source>
        <dbReference type="Proteomes" id="UP000822688"/>
    </source>
</evidence>
<dbReference type="PANTHER" id="PTHR48010">
    <property type="entry name" value="OS05G0588300 PROTEIN"/>
    <property type="match status" value="1"/>
</dbReference>
<dbReference type="PANTHER" id="PTHR48010:SF76">
    <property type="entry name" value="INACTIVE RECEPTOR KINASE RLK902-RELATED"/>
    <property type="match status" value="1"/>
</dbReference>
<dbReference type="AlphaFoldDB" id="A0A8T0GY07"/>
<feature type="domain" description="Protein kinase" evidence="14">
    <location>
        <begin position="354"/>
        <end position="629"/>
    </location>
</feature>
<evidence type="ECO:0000256" key="9">
    <source>
        <dbReference type="ARBA" id="ARBA00023136"/>
    </source>
</evidence>
<dbReference type="InterPro" id="IPR001245">
    <property type="entry name" value="Ser-Thr/Tyr_kinase_cat_dom"/>
</dbReference>
<sequence>MATRNHDPKSSSMAKVLAATFTVLCSMAIATGQDLAADTRALTTFRNVFDPRGTKLNWRNTTSPCTWNGVVCSRDRVTQIRLPGEGLTGIIPSGSLSLLSELRVVSLRNNQLTGPFPGELGNCNHVHALYLGGNDFYGPVPNLTGFWPRLTHLSLEYNRFNGTIPYSIGLFSHLYLLNLGNNSFSGPIPPFSLANLTLFNVANNNLSGTVPATLTKFGNAAFLGNPNLCGFPLDSVCTSPLSPSPSPTSEPQQGASGKGKLLSSAAITAIIVGGVALLVLLIIGLLLCFWKRIKGWRGSMQPAGREKAREKAREKGIEEHGEEYSSSVAGELERNKLVFFEGKRFSFDLEDLLRASAEVLGKGSVGTAYKAVLEDGTILAVKRLKDVTTGRKEFETQIEVVGKFQHRNLVPLRAYYFSKDEKLLVYDYMPMGSLSALLHGNRGSSRTPLDWVTRVKIALGAARGLTYLHTQGGPRFVHGNIKSSNILLNRDLEACISDFGLAQLLSSTAAASRIVGYRAPEITQTRKVLTQKSDVYSFGVLLLELLTGKAPNQVSLNDEGIDLPKWVQSVVREEWTAEVFDLELMRYQNIEEEMVAMLQVAMQCVDSVPDRRPTMSDVLPLLEDVHPFSSDTGDEASRQSESVSEEKSKSSEKDKDSQENTPSHNPTPSAPSSHDSHEPSEHAAS</sequence>
<feature type="region of interest" description="Disordered" evidence="11">
    <location>
        <begin position="625"/>
        <end position="685"/>
    </location>
</feature>
<evidence type="ECO:0000256" key="13">
    <source>
        <dbReference type="SAM" id="SignalP"/>
    </source>
</evidence>
<keyword evidence="3 12" id="KW-0812">Transmembrane</keyword>
<keyword evidence="4 13" id="KW-0732">Signal</keyword>
<keyword evidence="7" id="KW-0067">ATP-binding</keyword>
<dbReference type="Pfam" id="PF00560">
    <property type="entry name" value="LRR_1"/>
    <property type="match status" value="2"/>
</dbReference>
<dbReference type="SUPFAM" id="SSF52058">
    <property type="entry name" value="L domain-like"/>
    <property type="match status" value="1"/>
</dbReference>
<evidence type="ECO:0000256" key="5">
    <source>
        <dbReference type="ARBA" id="ARBA00022737"/>
    </source>
</evidence>
<feature type="compositionally biased region" description="Basic and acidic residues" evidence="11">
    <location>
        <begin position="674"/>
        <end position="685"/>
    </location>
</feature>
<keyword evidence="9 12" id="KW-0472">Membrane</keyword>
<dbReference type="GO" id="GO:0004672">
    <property type="term" value="F:protein kinase activity"/>
    <property type="evidence" value="ECO:0007669"/>
    <property type="project" value="InterPro"/>
</dbReference>
<dbReference type="Gene3D" id="1.10.510.10">
    <property type="entry name" value="Transferase(Phosphotransferase) domain 1"/>
    <property type="match status" value="1"/>
</dbReference>
<keyword evidence="2" id="KW-0433">Leucine-rich repeat</keyword>
<dbReference type="InterPro" id="IPR000719">
    <property type="entry name" value="Prot_kinase_dom"/>
</dbReference>
<proteinExistence type="predicted"/>
<dbReference type="InterPro" id="IPR011009">
    <property type="entry name" value="Kinase-like_dom_sf"/>
</dbReference>
<dbReference type="SUPFAM" id="SSF56112">
    <property type="entry name" value="Protein kinase-like (PK-like)"/>
    <property type="match status" value="1"/>
</dbReference>
<feature type="chain" id="PRO_5035879128" description="Protein kinase domain-containing protein" evidence="13">
    <location>
        <begin position="33"/>
        <end position="685"/>
    </location>
</feature>
<reference evidence="15" key="1">
    <citation type="submission" date="2020-06" db="EMBL/GenBank/DDBJ databases">
        <title>WGS assembly of Ceratodon purpureus strain R40.</title>
        <authorList>
            <person name="Carey S.B."/>
            <person name="Jenkins J."/>
            <person name="Shu S."/>
            <person name="Lovell J.T."/>
            <person name="Sreedasyam A."/>
            <person name="Maumus F."/>
            <person name="Tiley G.P."/>
            <person name="Fernandez-Pozo N."/>
            <person name="Barry K."/>
            <person name="Chen C."/>
            <person name="Wang M."/>
            <person name="Lipzen A."/>
            <person name="Daum C."/>
            <person name="Saski C.A."/>
            <person name="Payton A.C."/>
            <person name="Mcbreen J.C."/>
            <person name="Conrad R.E."/>
            <person name="Kollar L.M."/>
            <person name="Olsson S."/>
            <person name="Huttunen S."/>
            <person name="Landis J.B."/>
            <person name="Wickett N.J."/>
            <person name="Johnson M.G."/>
            <person name="Rensing S.A."/>
            <person name="Grimwood J."/>
            <person name="Schmutz J."/>
            <person name="Mcdaniel S.F."/>
        </authorList>
    </citation>
    <scope>NUCLEOTIDE SEQUENCE</scope>
    <source>
        <strain evidence="15">R40</strain>
    </source>
</reference>
<keyword evidence="8 12" id="KW-1133">Transmembrane helix</keyword>
<feature type="compositionally biased region" description="Basic and acidic residues" evidence="11">
    <location>
        <begin position="644"/>
        <end position="658"/>
    </location>
</feature>
<dbReference type="FunFam" id="3.30.200.20:FF:000307">
    <property type="entry name" value="pollen receptor-like kinase 1"/>
    <property type="match status" value="1"/>
</dbReference>
<dbReference type="GO" id="GO:0016020">
    <property type="term" value="C:membrane"/>
    <property type="evidence" value="ECO:0007669"/>
    <property type="project" value="UniProtKB-SubCell"/>
</dbReference>
<dbReference type="InterPro" id="IPR013210">
    <property type="entry name" value="LRR_N_plant-typ"/>
</dbReference>
<dbReference type="CDD" id="cd14066">
    <property type="entry name" value="STKc_IRAK"/>
    <property type="match status" value="1"/>
</dbReference>
<evidence type="ECO:0000256" key="1">
    <source>
        <dbReference type="ARBA" id="ARBA00004370"/>
    </source>
</evidence>
<keyword evidence="5" id="KW-0677">Repeat</keyword>
<organism evidence="15 16">
    <name type="scientific">Ceratodon purpureus</name>
    <name type="common">Fire moss</name>
    <name type="synonym">Dicranum purpureum</name>
    <dbReference type="NCBI Taxonomy" id="3225"/>
    <lineage>
        <taxon>Eukaryota</taxon>
        <taxon>Viridiplantae</taxon>
        <taxon>Streptophyta</taxon>
        <taxon>Embryophyta</taxon>
        <taxon>Bryophyta</taxon>
        <taxon>Bryophytina</taxon>
        <taxon>Bryopsida</taxon>
        <taxon>Dicranidae</taxon>
        <taxon>Pseudoditrichales</taxon>
        <taxon>Ditrichaceae</taxon>
        <taxon>Ceratodon</taxon>
    </lineage>
</organism>
<dbReference type="Proteomes" id="UP000822688">
    <property type="component" value="Chromosome 8"/>
</dbReference>
<evidence type="ECO:0000256" key="12">
    <source>
        <dbReference type="SAM" id="Phobius"/>
    </source>
</evidence>
<feature type="transmembrane region" description="Helical" evidence="12">
    <location>
        <begin position="265"/>
        <end position="290"/>
    </location>
</feature>
<evidence type="ECO:0000256" key="4">
    <source>
        <dbReference type="ARBA" id="ARBA00022729"/>
    </source>
</evidence>
<accession>A0A8T0GY07</accession>
<dbReference type="GO" id="GO:0005524">
    <property type="term" value="F:ATP binding"/>
    <property type="evidence" value="ECO:0007669"/>
    <property type="project" value="UniProtKB-KW"/>
</dbReference>
<dbReference type="InterPro" id="IPR001611">
    <property type="entry name" value="Leu-rich_rpt"/>
</dbReference>
<comment type="caution">
    <text evidence="15">The sequence shown here is derived from an EMBL/GenBank/DDBJ whole genome shotgun (WGS) entry which is preliminary data.</text>
</comment>
<evidence type="ECO:0000256" key="7">
    <source>
        <dbReference type="ARBA" id="ARBA00022840"/>
    </source>
</evidence>
<dbReference type="FunFam" id="1.10.510.10:FF:000095">
    <property type="entry name" value="protein STRUBBELIG-RECEPTOR FAMILY 8"/>
    <property type="match status" value="1"/>
</dbReference>
<evidence type="ECO:0000256" key="8">
    <source>
        <dbReference type="ARBA" id="ARBA00022989"/>
    </source>
</evidence>
<comment type="subcellular location">
    <subcellularLocation>
        <location evidence="1">Membrane</location>
    </subcellularLocation>
</comment>
<evidence type="ECO:0000256" key="10">
    <source>
        <dbReference type="ARBA" id="ARBA00023180"/>
    </source>
</evidence>
<dbReference type="OrthoDB" id="4062651at2759"/>
<evidence type="ECO:0000256" key="3">
    <source>
        <dbReference type="ARBA" id="ARBA00022692"/>
    </source>
</evidence>
<dbReference type="Gene3D" id="3.80.10.10">
    <property type="entry name" value="Ribonuclease Inhibitor"/>
    <property type="match status" value="2"/>
</dbReference>
<protein>
    <recommendedName>
        <fullName evidence="14">Protein kinase domain-containing protein</fullName>
    </recommendedName>
</protein>
<dbReference type="Pfam" id="PF08263">
    <property type="entry name" value="LRRNT_2"/>
    <property type="match status" value="1"/>
</dbReference>
<dbReference type="Pfam" id="PF07714">
    <property type="entry name" value="PK_Tyr_Ser-Thr"/>
    <property type="match status" value="1"/>
</dbReference>
<dbReference type="InterPro" id="IPR032675">
    <property type="entry name" value="LRR_dom_sf"/>
</dbReference>
<gene>
    <name evidence="15" type="ORF">KC19_8G057800</name>
</gene>
<dbReference type="FunFam" id="3.80.10.10:FF:000400">
    <property type="entry name" value="Nuclear pore complex protein NUP107"/>
    <property type="match status" value="1"/>
</dbReference>
<name>A0A8T0GY07_CERPU</name>
<keyword evidence="16" id="KW-1185">Reference proteome</keyword>
<dbReference type="PROSITE" id="PS50011">
    <property type="entry name" value="PROTEIN_KINASE_DOM"/>
    <property type="match status" value="1"/>
</dbReference>
<keyword evidence="10" id="KW-0325">Glycoprotein</keyword>